<dbReference type="EMBL" id="BSER01000001">
    <property type="protein sequence ID" value="GLJ94006.1"/>
    <property type="molecule type" value="Genomic_DNA"/>
</dbReference>
<dbReference type="AlphaFoldDB" id="A0A9W6M4M9"/>
<evidence type="ECO:0000313" key="2">
    <source>
        <dbReference type="EMBL" id="GLJ94006.1"/>
    </source>
</evidence>
<accession>A0A9W6M4M9</accession>
<proteinExistence type="predicted"/>
<reference evidence="2" key="2">
    <citation type="submission" date="2023-01" db="EMBL/GenBank/DDBJ databases">
        <authorList>
            <person name="Sun Q."/>
            <person name="Evtushenko L."/>
        </authorList>
    </citation>
    <scope>NUCLEOTIDE SEQUENCE</scope>
    <source>
        <strain evidence="2">VKM Ac-1940</strain>
    </source>
</reference>
<comment type="caution">
    <text evidence="2">The sequence shown here is derived from an EMBL/GenBank/DDBJ whole genome shotgun (WGS) entry which is preliminary data.</text>
</comment>
<gene>
    <name evidence="2" type="ORF">GCM10017591_00670</name>
</gene>
<protein>
    <submittedName>
        <fullName evidence="2">Uncharacterized protein</fullName>
    </submittedName>
</protein>
<keyword evidence="1" id="KW-0812">Transmembrane</keyword>
<dbReference type="RefSeq" id="WP_271202411.1">
    <property type="nucleotide sequence ID" value="NZ_BAAAUR010000002.1"/>
</dbReference>
<sequence length="362" mass="37895">MQTVDDDAQADAPPRRRRRRARALGADLAVLAVVGVLLTGAFAATGAVLYRDLYSPAAFVTRYLDLLSRKQAADALALPGVAIDSAQASATGLPSGASEALLRSSALGALSDVSVQSAEERPDGTTAVAVRYTAGGHEGSTVFSVERAGWVGVAPTWRFAKSPLAAVDLTVRGARQFSVNGFGVDTRQVSPQRENADPLTPVSLLVFSPGLYSISVDTPVSASAGVAVLSDTPQASIPVDLQTVPTDRFRQAIQDEVESFLTACATQQVLQPTGCPFGLVVRNRIDSPPTWTMVQQPQISLVPHGADWAIQRASAVAHIDVVIRSIFDGSTRHLDEAVPFSVGGTVTILPDGTASIQVTDGN</sequence>
<name>A0A9W6M4M9_9MICO</name>
<evidence type="ECO:0000313" key="3">
    <source>
        <dbReference type="Proteomes" id="UP001142291"/>
    </source>
</evidence>
<keyword evidence="1" id="KW-0472">Membrane</keyword>
<feature type="transmembrane region" description="Helical" evidence="1">
    <location>
        <begin position="24"/>
        <end position="50"/>
    </location>
</feature>
<keyword evidence="3" id="KW-1185">Reference proteome</keyword>
<evidence type="ECO:0000256" key="1">
    <source>
        <dbReference type="SAM" id="Phobius"/>
    </source>
</evidence>
<dbReference type="Proteomes" id="UP001142291">
    <property type="component" value="Unassembled WGS sequence"/>
</dbReference>
<organism evidence="2 3">
    <name type="scientific">Microbacterium dextranolyticum</name>
    <dbReference type="NCBI Taxonomy" id="36806"/>
    <lineage>
        <taxon>Bacteria</taxon>
        <taxon>Bacillati</taxon>
        <taxon>Actinomycetota</taxon>
        <taxon>Actinomycetes</taxon>
        <taxon>Micrococcales</taxon>
        <taxon>Microbacteriaceae</taxon>
        <taxon>Microbacterium</taxon>
    </lineage>
</organism>
<reference evidence="2" key="1">
    <citation type="journal article" date="2014" name="Int. J. Syst. Evol. Microbiol.">
        <title>Complete genome sequence of Corynebacterium casei LMG S-19264T (=DSM 44701T), isolated from a smear-ripened cheese.</title>
        <authorList>
            <consortium name="US DOE Joint Genome Institute (JGI-PGF)"/>
            <person name="Walter F."/>
            <person name="Albersmeier A."/>
            <person name="Kalinowski J."/>
            <person name="Ruckert C."/>
        </authorList>
    </citation>
    <scope>NUCLEOTIDE SEQUENCE</scope>
    <source>
        <strain evidence="2">VKM Ac-1940</strain>
    </source>
</reference>
<keyword evidence="1" id="KW-1133">Transmembrane helix</keyword>